<comment type="caution">
    <text evidence="1">The sequence shown here is derived from an EMBL/GenBank/DDBJ whole genome shotgun (WGS) entry which is preliminary data.</text>
</comment>
<evidence type="ECO:0000313" key="2">
    <source>
        <dbReference type="Proteomes" id="UP000265520"/>
    </source>
</evidence>
<proteinExistence type="predicted"/>
<dbReference type="Proteomes" id="UP000265520">
    <property type="component" value="Unassembled WGS sequence"/>
</dbReference>
<accession>A0A392RWD9</accession>
<dbReference type="AlphaFoldDB" id="A0A392RWD9"/>
<sequence>MSSKGAYYSAETKDAVARANTQMVSFYIVQNIRETEFGVPDNI</sequence>
<organism evidence="1 2">
    <name type="scientific">Trifolium medium</name>
    <dbReference type="NCBI Taxonomy" id="97028"/>
    <lineage>
        <taxon>Eukaryota</taxon>
        <taxon>Viridiplantae</taxon>
        <taxon>Streptophyta</taxon>
        <taxon>Embryophyta</taxon>
        <taxon>Tracheophyta</taxon>
        <taxon>Spermatophyta</taxon>
        <taxon>Magnoliopsida</taxon>
        <taxon>eudicotyledons</taxon>
        <taxon>Gunneridae</taxon>
        <taxon>Pentapetalae</taxon>
        <taxon>rosids</taxon>
        <taxon>fabids</taxon>
        <taxon>Fabales</taxon>
        <taxon>Fabaceae</taxon>
        <taxon>Papilionoideae</taxon>
        <taxon>50 kb inversion clade</taxon>
        <taxon>NPAAA clade</taxon>
        <taxon>Hologalegina</taxon>
        <taxon>IRL clade</taxon>
        <taxon>Trifolieae</taxon>
        <taxon>Trifolium</taxon>
    </lineage>
</organism>
<name>A0A392RWD9_9FABA</name>
<evidence type="ECO:0000313" key="1">
    <source>
        <dbReference type="EMBL" id="MCI40689.1"/>
    </source>
</evidence>
<keyword evidence="2" id="KW-1185">Reference proteome</keyword>
<protein>
    <submittedName>
        <fullName evidence="1">Uncharacterized protein</fullName>
    </submittedName>
</protein>
<dbReference type="EMBL" id="LXQA010282819">
    <property type="protein sequence ID" value="MCI40689.1"/>
    <property type="molecule type" value="Genomic_DNA"/>
</dbReference>
<feature type="non-terminal residue" evidence="1">
    <location>
        <position position="43"/>
    </location>
</feature>
<reference evidence="1 2" key="1">
    <citation type="journal article" date="2018" name="Front. Plant Sci.">
        <title>Red Clover (Trifolium pratense) and Zigzag Clover (T. medium) - A Picture of Genomic Similarities and Differences.</title>
        <authorList>
            <person name="Dluhosova J."/>
            <person name="Istvanek J."/>
            <person name="Nedelnik J."/>
            <person name="Repkova J."/>
        </authorList>
    </citation>
    <scope>NUCLEOTIDE SEQUENCE [LARGE SCALE GENOMIC DNA]</scope>
    <source>
        <strain evidence="2">cv. 10/8</strain>
        <tissue evidence="1">Leaf</tissue>
    </source>
</reference>